<reference evidence="3" key="1">
    <citation type="submission" date="2017-01" db="EMBL/GenBank/DDBJ databases">
        <authorList>
            <person name="Varghese N."/>
            <person name="Submissions S."/>
        </authorList>
    </citation>
    <scope>NUCLEOTIDE SEQUENCE [LARGE SCALE GENOMIC DNA]</scope>
    <source>
        <strain evidence="3">MNA4</strain>
    </source>
</reference>
<dbReference type="OrthoDB" id="8840764at2"/>
<dbReference type="SUPFAM" id="SSF51735">
    <property type="entry name" value="NAD(P)-binding Rossmann-fold domains"/>
    <property type="match status" value="1"/>
</dbReference>
<dbReference type="STRING" id="550447.SAMN05428946_0179"/>
<name>A0A1U7PKV5_9BACI</name>
<dbReference type="GO" id="GO:0006813">
    <property type="term" value="P:potassium ion transport"/>
    <property type="evidence" value="ECO:0007669"/>
    <property type="project" value="InterPro"/>
</dbReference>
<accession>A0A1U7PKV5</accession>
<organism evidence="2 3">
    <name type="scientific">Edaphobacillus lindanitolerans</name>
    <dbReference type="NCBI Taxonomy" id="550447"/>
    <lineage>
        <taxon>Bacteria</taxon>
        <taxon>Bacillati</taxon>
        <taxon>Bacillota</taxon>
        <taxon>Bacilli</taxon>
        <taxon>Bacillales</taxon>
        <taxon>Bacillaceae</taxon>
        <taxon>Edaphobacillus</taxon>
    </lineage>
</organism>
<gene>
    <name evidence="2" type="ORF">SAMN05428946_0179</name>
</gene>
<dbReference type="AlphaFoldDB" id="A0A1U7PKV5"/>
<keyword evidence="3" id="KW-1185">Reference proteome</keyword>
<dbReference type="InterPro" id="IPR036291">
    <property type="entry name" value="NAD(P)-bd_dom_sf"/>
</dbReference>
<dbReference type="Proteomes" id="UP000187550">
    <property type="component" value="Unassembled WGS sequence"/>
</dbReference>
<dbReference type="InterPro" id="IPR003148">
    <property type="entry name" value="RCK_N"/>
</dbReference>
<dbReference type="Pfam" id="PF02254">
    <property type="entry name" value="TrkA_N"/>
    <property type="match status" value="1"/>
</dbReference>
<protein>
    <submittedName>
        <fullName evidence="2">Dipicolinate synthase subunit A</fullName>
    </submittedName>
</protein>
<dbReference type="EMBL" id="FTPL01000001">
    <property type="protein sequence ID" value="SIT67201.1"/>
    <property type="molecule type" value="Genomic_DNA"/>
</dbReference>
<evidence type="ECO:0000313" key="2">
    <source>
        <dbReference type="EMBL" id="SIT67201.1"/>
    </source>
</evidence>
<evidence type="ECO:0000259" key="1">
    <source>
        <dbReference type="Pfam" id="PF02254"/>
    </source>
</evidence>
<evidence type="ECO:0000313" key="3">
    <source>
        <dbReference type="Proteomes" id="UP000187550"/>
    </source>
</evidence>
<dbReference type="Gene3D" id="3.40.50.720">
    <property type="entry name" value="NAD(P)-binding Rossmann-like Domain"/>
    <property type="match status" value="1"/>
</dbReference>
<proteinExistence type="predicted"/>
<sequence length="266" mass="28683">MSRAEWLLVGSDPRIAFAAERLKERGGPVVVHASDRWDAEADRLLSESRPSRLVLPMRPPAGLPDPDIISQVDAVFAGQLDAEWKEVLATAGAEPLFYLAEEQFVWENAGLTAEGFLASWYAAGRGSVRGREFYIAGYGRVGKTLARLLGSAGARITVIARSPAAIAEAGQEGFGICRVSPGMPPVGPETLINTIPARWLDPEGPVRPALLLDLASSPGCLAPGRRHEYYELLPALPGKWFPHDAARLLAEALSRIDGERKGRNDA</sequence>
<dbReference type="RefSeq" id="WP_076756493.1">
    <property type="nucleotide sequence ID" value="NZ_FTPL01000001.1"/>
</dbReference>
<feature type="domain" description="RCK N-terminal" evidence="1">
    <location>
        <begin position="134"/>
        <end position="174"/>
    </location>
</feature>